<accession>A0A5J4RSM8</accession>
<comment type="caution">
    <text evidence="1">The sequence shown here is derived from an EMBL/GenBank/DDBJ whole genome shotgun (WGS) entry which is preliminary data.</text>
</comment>
<dbReference type="OrthoDB" id="414982at2759"/>
<evidence type="ECO:0000313" key="1">
    <source>
        <dbReference type="EMBL" id="KAA6336724.1"/>
    </source>
</evidence>
<gene>
    <name evidence="1" type="ORF">EZS28_052849</name>
</gene>
<feature type="non-terminal residue" evidence="1">
    <location>
        <position position="256"/>
    </location>
</feature>
<proteinExistence type="predicted"/>
<dbReference type="Proteomes" id="UP000324800">
    <property type="component" value="Unassembled WGS sequence"/>
</dbReference>
<dbReference type="AlphaFoldDB" id="A0A5J4RSM8"/>
<evidence type="ECO:0000313" key="2">
    <source>
        <dbReference type="Proteomes" id="UP000324800"/>
    </source>
</evidence>
<name>A0A5J4RSM8_9EUKA</name>
<protein>
    <submittedName>
        <fullName evidence="1">Uncharacterized protein</fullName>
    </submittedName>
</protein>
<dbReference type="EMBL" id="SNRW01041553">
    <property type="protein sequence ID" value="KAA6336724.1"/>
    <property type="molecule type" value="Genomic_DNA"/>
</dbReference>
<sequence length="256" mass="29608">MPTLNYITFDFETVENIINEGNIIAQLEPLSVASAATIKDQITTQYFDLHDGTDFIEQWISQLFEVAIKVNEANQQNIPEVQINDKNQHQHGVQPYKPQVSVIGFNSKKFDMNLLLKHLIKNKTKIQYMGSTTQAKQTVVSHQDYDFDLRFIDILSFIPPNNTLKQFVEKFGTKGIKLTKGIFPCGSFNYDNFKLVLGLTTPFTKDDFYDKLNNKNISNEDYEQYCNDFTSSQPNGSVNFADRWEYLKHYNIRDVT</sequence>
<organism evidence="1 2">
    <name type="scientific">Streblomastix strix</name>
    <dbReference type="NCBI Taxonomy" id="222440"/>
    <lineage>
        <taxon>Eukaryota</taxon>
        <taxon>Metamonada</taxon>
        <taxon>Preaxostyla</taxon>
        <taxon>Oxymonadida</taxon>
        <taxon>Streblomastigidae</taxon>
        <taxon>Streblomastix</taxon>
    </lineage>
</organism>
<reference evidence="1 2" key="1">
    <citation type="submission" date="2019-03" db="EMBL/GenBank/DDBJ databases">
        <title>Single cell metagenomics reveals metabolic interactions within the superorganism composed of flagellate Streblomastix strix and complex community of Bacteroidetes bacteria on its surface.</title>
        <authorList>
            <person name="Treitli S.C."/>
            <person name="Kolisko M."/>
            <person name="Husnik F."/>
            <person name="Keeling P."/>
            <person name="Hampl V."/>
        </authorList>
    </citation>
    <scope>NUCLEOTIDE SEQUENCE [LARGE SCALE GENOMIC DNA]</scope>
    <source>
        <strain evidence="1">ST1C</strain>
    </source>
</reference>